<evidence type="ECO:0000313" key="2">
    <source>
        <dbReference type="Proteomes" id="UP000245728"/>
    </source>
</evidence>
<dbReference type="Proteomes" id="UP000245728">
    <property type="component" value="Chromosome"/>
</dbReference>
<dbReference type="Pfam" id="PF09684">
    <property type="entry name" value="Tail_P2_I"/>
    <property type="match status" value="1"/>
</dbReference>
<organism evidence="1 2">
    <name type="scientific">Saliniradius amylolyticus</name>
    <dbReference type="NCBI Taxonomy" id="2183582"/>
    <lineage>
        <taxon>Bacteria</taxon>
        <taxon>Pseudomonadati</taxon>
        <taxon>Pseudomonadota</taxon>
        <taxon>Gammaproteobacteria</taxon>
        <taxon>Alteromonadales</taxon>
        <taxon>Alteromonadaceae</taxon>
        <taxon>Saliniradius</taxon>
    </lineage>
</organism>
<dbReference type="KEGG" id="salh:HMF8227_02356"/>
<dbReference type="AlphaFoldDB" id="A0A2S2E575"/>
<keyword evidence="2" id="KW-1185">Reference proteome</keyword>
<dbReference type="EMBL" id="CP029347">
    <property type="protein sequence ID" value="AWL12808.1"/>
    <property type="molecule type" value="Genomic_DNA"/>
</dbReference>
<evidence type="ECO:0000313" key="1">
    <source>
        <dbReference type="EMBL" id="AWL12808.1"/>
    </source>
</evidence>
<dbReference type="OrthoDB" id="90759at2"/>
<gene>
    <name evidence="1" type="ORF">HMF8227_02356</name>
</gene>
<dbReference type="NCBIfam" id="TIGR01634">
    <property type="entry name" value="tail_P2_I"/>
    <property type="match status" value="1"/>
</dbReference>
<reference evidence="1 2" key="1">
    <citation type="submission" date="2018-05" db="EMBL/GenBank/DDBJ databases">
        <title>Salinimonas sp. HMF8227 Genome sequencing and assembly.</title>
        <authorList>
            <person name="Kang H."/>
            <person name="Kang J."/>
            <person name="Cha I."/>
            <person name="Kim H."/>
            <person name="Joh K."/>
        </authorList>
    </citation>
    <scope>NUCLEOTIDE SEQUENCE [LARGE SCALE GENOMIC DNA]</scope>
    <source>
        <strain evidence="1 2">HMF8227</strain>
    </source>
</reference>
<name>A0A2S2E575_9ALTE</name>
<sequence length="220" mass="24315">MDSILPSSASQLERVFEQIWAERLAAIERDIVHLWDTDNCRADLLPYLAWALSVDDWNDSWPVNVKRNVIKAGIRVHRHKGTLHAVQEALKALSVTAEVVEWWQSDPPAENGTFDIVAFTNQNITEGGESAINSELIEQLQHSINNAKRFSQHYQLTTGIETNGHLTTGASLKPTYDFPASAALIRPQPIVNGGLSCASATQPNYVIPISGRLVRGHSTV</sequence>
<proteinExistence type="predicted"/>
<dbReference type="RefSeq" id="WP_109340351.1">
    <property type="nucleotide sequence ID" value="NZ_CP029347.1"/>
</dbReference>
<dbReference type="InterPro" id="IPR006521">
    <property type="entry name" value="Tail_protein_I"/>
</dbReference>
<accession>A0A2S2E575</accession>
<protein>
    <submittedName>
        <fullName evidence="1">Baseplate protein</fullName>
    </submittedName>
</protein>